<protein>
    <submittedName>
        <fullName evidence="2">Uncharacterized protein</fullName>
    </submittedName>
</protein>
<evidence type="ECO:0000256" key="1">
    <source>
        <dbReference type="SAM" id="Phobius"/>
    </source>
</evidence>
<keyword evidence="3" id="KW-1185">Reference proteome</keyword>
<keyword evidence="1" id="KW-0472">Membrane</keyword>
<comment type="caution">
    <text evidence="2">The sequence shown here is derived from an EMBL/GenBank/DDBJ whole genome shotgun (WGS) entry which is preliminary data.</text>
</comment>
<feature type="transmembrane region" description="Helical" evidence="1">
    <location>
        <begin position="6"/>
        <end position="27"/>
    </location>
</feature>
<keyword evidence="1" id="KW-0812">Transmembrane</keyword>
<reference evidence="2 3" key="1">
    <citation type="journal article" date="2018" name="Sci. Rep.">
        <title>Genomic signatures of local adaptation to the degree of environmental predictability in rotifers.</title>
        <authorList>
            <person name="Franch-Gras L."/>
            <person name="Hahn C."/>
            <person name="Garcia-Roger E.M."/>
            <person name="Carmona M.J."/>
            <person name="Serra M."/>
            <person name="Gomez A."/>
        </authorList>
    </citation>
    <scope>NUCLEOTIDE SEQUENCE [LARGE SCALE GENOMIC DNA]</scope>
    <source>
        <strain evidence="2">HYR1</strain>
    </source>
</reference>
<dbReference type="AlphaFoldDB" id="A0A3M7Q0Z4"/>
<keyword evidence="1" id="KW-1133">Transmembrane helix</keyword>
<organism evidence="2 3">
    <name type="scientific">Brachionus plicatilis</name>
    <name type="common">Marine rotifer</name>
    <name type="synonym">Brachionus muelleri</name>
    <dbReference type="NCBI Taxonomy" id="10195"/>
    <lineage>
        <taxon>Eukaryota</taxon>
        <taxon>Metazoa</taxon>
        <taxon>Spiralia</taxon>
        <taxon>Gnathifera</taxon>
        <taxon>Rotifera</taxon>
        <taxon>Eurotatoria</taxon>
        <taxon>Monogononta</taxon>
        <taxon>Pseudotrocha</taxon>
        <taxon>Ploima</taxon>
        <taxon>Brachionidae</taxon>
        <taxon>Brachionus</taxon>
    </lineage>
</organism>
<evidence type="ECO:0000313" key="3">
    <source>
        <dbReference type="Proteomes" id="UP000276133"/>
    </source>
</evidence>
<name>A0A3M7Q0Z4_BRAPC</name>
<dbReference type="Proteomes" id="UP000276133">
    <property type="component" value="Unassembled WGS sequence"/>
</dbReference>
<accession>A0A3M7Q0Z4</accession>
<dbReference type="EMBL" id="REGN01007900">
    <property type="protein sequence ID" value="RNA04983.1"/>
    <property type="molecule type" value="Genomic_DNA"/>
</dbReference>
<gene>
    <name evidence="2" type="ORF">BpHYR1_047113</name>
</gene>
<evidence type="ECO:0000313" key="2">
    <source>
        <dbReference type="EMBL" id="RNA04983.1"/>
    </source>
</evidence>
<sequence>MGVAIFWLRAVVVFLTIVQIDYLFVFVQLGQISFDKSFNIDFFATVAKTCEILFDEECADYFAVFVEISGIRLTSENCACQCKSIQRVETIGTVAHVVQFAFAAWFICVECCADGVLMTKNVLKREQNKSILYFFYKKLTL</sequence>
<proteinExistence type="predicted"/>